<evidence type="ECO:0000256" key="1">
    <source>
        <dbReference type="ARBA" id="ARBA00022801"/>
    </source>
</evidence>
<proteinExistence type="predicted"/>
<dbReference type="EMBL" id="CP046172">
    <property type="protein sequence ID" value="QIS07985.1"/>
    <property type="molecule type" value="Genomic_DNA"/>
</dbReference>
<dbReference type="PANTHER" id="PTHR43540:SF6">
    <property type="entry name" value="ISOCHORISMATASE-LIKE DOMAIN-CONTAINING PROTEIN"/>
    <property type="match status" value="1"/>
</dbReference>
<dbReference type="Gene3D" id="3.40.50.850">
    <property type="entry name" value="Isochorismatase-like"/>
    <property type="match status" value="1"/>
</dbReference>
<dbReference type="AlphaFoldDB" id="A0A6G9Y432"/>
<dbReference type="CDD" id="cd00431">
    <property type="entry name" value="cysteine_hydrolases"/>
    <property type="match status" value="1"/>
</dbReference>
<keyword evidence="4" id="KW-1185">Reference proteome</keyword>
<dbReference type="Proteomes" id="UP000503540">
    <property type="component" value="Chromosome"/>
</dbReference>
<gene>
    <name evidence="3" type="ORF">F5544_00250</name>
</gene>
<dbReference type="PANTHER" id="PTHR43540">
    <property type="entry name" value="PEROXYUREIDOACRYLATE/UREIDOACRYLATE AMIDOHYDROLASE-RELATED"/>
    <property type="match status" value="1"/>
</dbReference>
<protein>
    <submittedName>
        <fullName evidence="3">Isochorismatase family protein</fullName>
    </submittedName>
</protein>
<dbReference type="Pfam" id="PF00857">
    <property type="entry name" value="Isochorismatase"/>
    <property type="match status" value="1"/>
</dbReference>
<feature type="domain" description="Isochorismatase-like" evidence="2">
    <location>
        <begin position="94"/>
        <end position="285"/>
    </location>
</feature>
<evidence type="ECO:0000313" key="3">
    <source>
        <dbReference type="EMBL" id="QIS07985.1"/>
    </source>
</evidence>
<reference evidence="3 4" key="1">
    <citation type="journal article" date="2019" name="ACS Chem. Biol.">
        <title>Identification and Mobilization of a Cryptic Antibiotic Biosynthesis Gene Locus from a Human-Pathogenic Nocardia Isolate.</title>
        <authorList>
            <person name="Herisse M."/>
            <person name="Ishida K."/>
            <person name="Porter J.L."/>
            <person name="Howden B."/>
            <person name="Hertweck C."/>
            <person name="Stinear T.P."/>
            <person name="Pidot S.J."/>
        </authorList>
    </citation>
    <scope>NUCLEOTIDE SEQUENCE [LARGE SCALE GENOMIC DNA]</scope>
    <source>
        <strain evidence="3 4">AUSMDU00012717</strain>
    </source>
</reference>
<name>A0A6G9Y432_9NOCA</name>
<sequence>MDRTGTGKSGRRWRFGVDPRIDLLPRRRPAGQRRPGGIGAAARRMKNMDRAARRVARSATVPTSRSSNLLWHNRMLRRYPGMPYRIDTIDPSSTALLVIDMQNDFLTPGAALETPLGRAMIPRLNNVIALCRDRGIPVIFTAHVHRADGTDMGIFAKLYPMIADRSALIDGTPGVEIASSIAREPGDQLIKKHRYSAFYGTDLDLILRGRGIRTVVFTGVTVEDCVHATARDAMFRNYDTVVLADVTATYDHADLGYGAMKAEEVHRASLVVLAQSTSSVLTAAEFEKALPQ</sequence>
<accession>A0A6G9Y432</accession>
<dbReference type="KEGG" id="nah:F5544_00250"/>
<evidence type="ECO:0000313" key="4">
    <source>
        <dbReference type="Proteomes" id="UP000503540"/>
    </source>
</evidence>
<dbReference type="SUPFAM" id="SSF52499">
    <property type="entry name" value="Isochorismatase-like hydrolases"/>
    <property type="match status" value="1"/>
</dbReference>
<dbReference type="InterPro" id="IPR050272">
    <property type="entry name" value="Isochorismatase-like_hydrls"/>
</dbReference>
<evidence type="ECO:0000259" key="2">
    <source>
        <dbReference type="Pfam" id="PF00857"/>
    </source>
</evidence>
<keyword evidence="1" id="KW-0378">Hydrolase</keyword>
<dbReference type="GO" id="GO:0016787">
    <property type="term" value="F:hydrolase activity"/>
    <property type="evidence" value="ECO:0007669"/>
    <property type="project" value="UniProtKB-KW"/>
</dbReference>
<organism evidence="3 4">
    <name type="scientific">Nocardia arthritidis</name>
    <dbReference type="NCBI Taxonomy" id="228602"/>
    <lineage>
        <taxon>Bacteria</taxon>
        <taxon>Bacillati</taxon>
        <taxon>Actinomycetota</taxon>
        <taxon>Actinomycetes</taxon>
        <taxon>Mycobacteriales</taxon>
        <taxon>Nocardiaceae</taxon>
        <taxon>Nocardia</taxon>
    </lineage>
</organism>
<dbReference type="InterPro" id="IPR036380">
    <property type="entry name" value="Isochorismatase-like_sf"/>
</dbReference>
<dbReference type="InterPro" id="IPR000868">
    <property type="entry name" value="Isochorismatase-like_dom"/>
</dbReference>